<dbReference type="CDD" id="cd18597">
    <property type="entry name" value="ABC_6TM_YOR1_D1_like"/>
    <property type="match status" value="1"/>
</dbReference>
<dbReference type="InterPro" id="IPR050173">
    <property type="entry name" value="ABC_transporter_C-like"/>
</dbReference>
<dbReference type="CDD" id="cd03250">
    <property type="entry name" value="ABCC_MRP_domain1"/>
    <property type="match status" value="1"/>
</dbReference>
<feature type="transmembrane region" description="Helical" evidence="10">
    <location>
        <begin position="949"/>
        <end position="975"/>
    </location>
</feature>
<dbReference type="PROSITE" id="PS00211">
    <property type="entry name" value="ABC_TRANSPORTER_1"/>
    <property type="match status" value="2"/>
</dbReference>
<evidence type="ECO:0000256" key="10">
    <source>
        <dbReference type="SAM" id="Phobius"/>
    </source>
</evidence>
<keyword evidence="5" id="KW-0547">Nucleotide-binding</keyword>
<feature type="transmembrane region" description="Helical" evidence="10">
    <location>
        <begin position="204"/>
        <end position="226"/>
    </location>
</feature>
<feature type="domain" description="ABC transmembrane type-1" evidence="12">
    <location>
        <begin position="153"/>
        <end position="451"/>
    </location>
</feature>
<keyword evidence="3" id="KW-0813">Transport</keyword>
<name>A0A9P6CHB2_9AGAR</name>
<feature type="transmembrane region" description="Helical" evidence="10">
    <location>
        <begin position="1047"/>
        <end position="1067"/>
    </location>
</feature>
<dbReference type="FunFam" id="3.40.50.300:FF:000565">
    <property type="entry name" value="ABC bile acid transporter"/>
    <property type="match status" value="1"/>
</dbReference>
<dbReference type="SMART" id="SM00382">
    <property type="entry name" value="AAA"/>
    <property type="match status" value="2"/>
</dbReference>
<dbReference type="InterPro" id="IPR003593">
    <property type="entry name" value="AAA+_ATPase"/>
</dbReference>
<dbReference type="InterPro" id="IPR027417">
    <property type="entry name" value="P-loop_NTPase"/>
</dbReference>
<keyword evidence="14" id="KW-1185">Reference proteome</keyword>
<dbReference type="InterPro" id="IPR003439">
    <property type="entry name" value="ABC_transporter-like_ATP-bd"/>
</dbReference>
<dbReference type="GO" id="GO:0016887">
    <property type="term" value="F:ATP hydrolysis activity"/>
    <property type="evidence" value="ECO:0007669"/>
    <property type="project" value="InterPro"/>
</dbReference>
<sequence>MWLANLIKSNPAPPSFGAGKILPERTTSWFSRAVFLWLGPFLDVGYSRPLQENDLWELPRDRQASATTDALEHNFYMRCAPTDLPQYLQSKLSKSDLASTSSVTSTAATATKSMGSLVKAFGNFSSSKACAPVPTSRSPLPAALYRTFLVELWTSVFFKFGSDVLKAMSPLLNKAFLTWLTQCFSYHVLSDAQRSSPNNVEPRVVAYGIGLAIGLFALQGISSLFANHHIHRGMTMGLSMRTGVIGIIFRKSLRISGRARLIHPTGKITTMISTDASRLDRFATYGHNLWAAPLQIIIAVILLVVNLGYSGFIGLGVIVLGIPIELSLVRIMRNQRKQGVRITDTRVRLMTEVLQGIRFLKFYAWETFYLNKISTLRTREVSTIRKSAIARAVLIGVVTLIPILASALSFIAYALSGHDLNVAIIFSCLQIFNNIRTPLKTLPTALSSLSETLVGLKRISDFLTAEEIQDPYTISCEMPDNNAVQVNGSFTWEATEPEPEQPRPLKGHQPRFDETLPITNSDTEVDQEKTLTVVSSDENAPFQLKDLRLTIKKGAFVAVIGRVGSGKSSLLQSLIGEMRRVEGEVVFGGPIAYVPQVPWIQNATFRENIVFGQGDDDKRFCEVIHACNLERDIQSLTNGENTAIGEKGINLSGGQRARVSLARAAYSKSDIVLLDDPLSAIDPYVGKSILEDCILNGPLSQRTRVLVTHALYVLDKTDYIYIMDGGAIIEEGTYETLLAKSAMFSQMMDEHRGTESGERSMILKNPPELEKALNVPSLDSKDQEKFADTALMQAEERKTGSVPWMLYLTYLRFAGGLMLGPFIITLLLLTQTAEVGNTLFLGMWASKAIPSFNQQNYIEVYAGLGITQAVLSFMLSFSFSAMGLVAGINLFNAALVGVLRSPTSFFDTTPMGRIISRLSKDQDTLDIEFSTTLWKFMSTLTSVLGTMTLVFYTFPLLGTIFIPMLLFYSLISTYYCRTSVETKRLESVIRSVLYGSYSETLTGLSTIRAFQGQNTAIESVETGLDRANKAYYMTISIQRWLSVRLDLMGSFLIFGIALFAVDFRYVVDPSKVGVVLTFTLNLTQAFSDTVAQFAQNEQNMNAVERVVHYSELPSEGRAPDSIRPPLSWPSNGGVVFKEVQMAYREGLPLVLKGVNFQIKPGEKVGIVGRTGAGKSSILQALFRIVELQGGLIEVDGVDISSIELDVLRNRLALVPQDSAMFSGTLRENLDPQRLRTDAELISVMQRAWLLPKGGTLNAATEAKFSLDSVVGEEGTNFSVGEKQLLALARALVKESRIIVLDEATSSVDFETDSKIQHTIQTEFSSSTLLCIAHRLKTIAYYDRVMVMDAGEVVEFDTVFNLFDIEGSIFRSLCNDAKLSREEIAKIRENKGALL</sequence>
<feature type="transmembrane region" description="Helical" evidence="10">
    <location>
        <begin position="288"/>
        <end position="305"/>
    </location>
</feature>
<dbReference type="GO" id="GO:0005524">
    <property type="term" value="F:ATP binding"/>
    <property type="evidence" value="ECO:0007669"/>
    <property type="project" value="UniProtKB-KW"/>
</dbReference>
<dbReference type="SUPFAM" id="SSF90123">
    <property type="entry name" value="ABC transporter transmembrane region"/>
    <property type="match status" value="2"/>
</dbReference>
<keyword evidence="4 10" id="KW-0812">Transmembrane</keyword>
<comment type="similarity">
    <text evidence="2">Belongs to the ABC transporter superfamily. ABCC family. Conjugate transporter (TC 3.A.1.208) subfamily.</text>
</comment>
<dbReference type="FunFam" id="1.20.1560.10:FF:000010">
    <property type="entry name" value="Multidrug resistance-associated ABC transporter"/>
    <property type="match status" value="1"/>
</dbReference>
<dbReference type="PANTHER" id="PTHR24223:SF456">
    <property type="entry name" value="MULTIDRUG RESISTANCE-ASSOCIATED PROTEIN LETHAL(2)03659"/>
    <property type="match status" value="1"/>
</dbReference>
<accession>A0A9P6CHB2</accession>
<evidence type="ECO:0000256" key="5">
    <source>
        <dbReference type="ARBA" id="ARBA00022741"/>
    </source>
</evidence>
<feature type="transmembrane region" description="Helical" evidence="10">
    <location>
        <begin position="311"/>
        <end position="331"/>
    </location>
</feature>
<dbReference type="Gene3D" id="1.20.1560.10">
    <property type="entry name" value="ABC transporter type 1, transmembrane domain"/>
    <property type="match status" value="2"/>
</dbReference>
<dbReference type="GO" id="GO:0016020">
    <property type="term" value="C:membrane"/>
    <property type="evidence" value="ECO:0007669"/>
    <property type="project" value="UniProtKB-SubCell"/>
</dbReference>
<dbReference type="InterPro" id="IPR017871">
    <property type="entry name" value="ABC_transporter-like_CS"/>
</dbReference>
<comment type="caution">
    <text evidence="13">The sequence shown here is derived from an EMBL/GenBank/DDBJ whole genome shotgun (WGS) entry which is preliminary data.</text>
</comment>
<dbReference type="PROSITE" id="PS50929">
    <property type="entry name" value="ABC_TM1F"/>
    <property type="match status" value="2"/>
</dbReference>
<dbReference type="InterPro" id="IPR036640">
    <property type="entry name" value="ABC1_TM_sf"/>
</dbReference>
<feature type="transmembrane region" description="Helical" evidence="10">
    <location>
        <begin position="804"/>
        <end position="829"/>
    </location>
</feature>
<evidence type="ECO:0000256" key="6">
    <source>
        <dbReference type="ARBA" id="ARBA00022840"/>
    </source>
</evidence>
<dbReference type="SUPFAM" id="SSF52540">
    <property type="entry name" value="P-loop containing nucleoside triphosphate hydrolases"/>
    <property type="match status" value="2"/>
</dbReference>
<proteinExistence type="inferred from homology"/>
<evidence type="ECO:0000313" key="13">
    <source>
        <dbReference type="EMBL" id="KAF9466027.1"/>
    </source>
</evidence>
<dbReference type="PROSITE" id="PS50893">
    <property type="entry name" value="ABC_TRANSPORTER_2"/>
    <property type="match status" value="2"/>
</dbReference>
<gene>
    <name evidence="13" type="ORF">BDZ94DRAFT_1252840</name>
</gene>
<keyword evidence="6" id="KW-0067">ATP-binding</keyword>
<evidence type="ECO:0000256" key="1">
    <source>
        <dbReference type="ARBA" id="ARBA00004141"/>
    </source>
</evidence>
<evidence type="ECO:0000256" key="7">
    <source>
        <dbReference type="ARBA" id="ARBA00022989"/>
    </source>
</evidence>
<evidence type="ECO:0000259" key="12">
    <source>
        <dbReference type="PROSITE" id="PS50929"/>
    </source>
</evidence>
<evidence type="ECO:0000256" key="3">
    <source>
        <dbReference type="ARBA" id="ARBA00022448"/>
    </source>
</evidence>
<feature type="transmembrane region" description="Helical" evidence="10">
    <location>
        <begin position="392"/>
        <end position="415"/>
    </location>
</feature>
<dbReference type="Gene3D" id="3.40.50.300">
    <property type="entry name" value="P-loop containing nucleotide triphosphate hydrolases"/>
    <property type="match status" value="2"/>
</dbReference>
<evidence type="ECO:0000256" key="9">
    <source>
        <dbReference type="SAM" id="MobiDB-lite"/>
    </source>
</evidence>
<comment type="subcellular location">
    <subcellularLocation>
        <location evidence="1">Membrane</location>
        <topology evidence="1">Multi-pass membrane protein</topology>
    </subcellularLocation>
</comment>
<feature type="domain" description="ABC transmembrane type-1" evidence="12">
    <location>
        <begin position="822"/>
        <end position="1095"/>
    </location>
</feature>
<keyword evidence="7 10" id="KW-1133">Transmembrane helix</keyword>
<evidence type="ECO:0000256" key="4">
    <source>
        <dbReference type="ARBA" id="ARBA00022692"/>
    </source>
</evidence>
<keyword evidence="8 10" id="KW-0472">Membrane</keyword>
<dbReference type="CDD" id="cd03244">
    <property type="entry name" value="ABCC_MRP_domain2"/>
    <property type="match status" value="1"/>
</dbReference>
<dbReference type="EMBL" id="MU150244">
    <property type="protein sequence ID" value="KAF9466027.1"/>
    <property type="molecule type" value="Genomic_DNA"/>
</dbReference>
<reference evidence="13" key="1">
    <citation type="submission" date="2020-11" db="EMBL/GenBank/DDBJ databases">
        <authorList>
            <consortium name="DOE Joint Genome Institute"/>
            <person name="Ahrendt S."/>
            <person name="Riley R."/>
            <person name="Andreopoulos W."/>
            <person name="Labutti K."/>
            <person name="Pangilinan J."/>
            <person name="Ruiz-Duenas F.J."/>
            <person name="Barrasa J.M."/>
            <person name="Sanchez-Garcia M."/>
            <person name="Camarero S."/>
            <person name="Miyauchi S."/>
            <person name="Serrano A."/>
            <person name="Linde D."/>
            <person name="Babiker R."/>
            <person name="Drula E."/>
            <person name="Ayuso-Fernandez I."/>
            <person name="Pacheco R."/>
            <person name="Padilla G."/>
            <person name="Ferreira P."/>
            <person name="Barriuso J."/>
            <person name="Kellner H."/>
            <person name="Castanera R."/>
            <person name="Alfaro M."/>
            <person name="Ramirez L."/>
            <person name="Pisabarro A.G."/>
            <person name="Kuo A."/>
            <person name="Tritt A."/>
            <person name="Lipzen A."/>
            <person name="He G."/>
            <person name="Yan M."/>
            <person name="Ng V."/>
            <person name="Cullen D."/>
            <person name="Martin F."/>
            <person name="Rosso M.-N."/>
            <person name="Henrissat B."/>
            <person name="Hibbett D."/>
            <person name="Martinez A.T."/>
            <person name="Grigoriev I.V."/>
        </authorList>
    </citation>
    <scope>NUCLEOTIDE SEQUENCE</scope>
    <source>
        <strain evidence="13">CBS 247.69</strain>
    </source>
</reference>
<dbReference type="Pfam" id="PF00664">
    <property type="entry name" value="ABC_membrane"/>
    <property type="match status" value="2"/>
</dbReference>
<evidence type="ECO:0000313" key="14">
    <source>
        <dbReference type="Proteomes" id="UP000807353"/>
    </source>
</evidence>
<dbReference type="InterPro" id="IPR011527">
    <property type="entry name" value="ABC1_TM_dom"/>
</dbReference>
<evidence type="ECO:0000259" key="11">
    <source>
        <dbReference type="PROSITE" id="PS50893"/>
    </source>
</evidence>
<evidence type="ECO:0000256" key="8">
    <source>
        <dbReference type="ARBA" id="ARBA00023136"/>
    </source>
</evidence>
<dbReference type="FunFam" id="3.40.50.300:FF:000997">
    <property type="entry name" value="Multidrug resistance-associated protein 1"/>
    <property type="match status" value="1"/>
</dbReference>
<feature type="region of interest" description="Disordered" evidence="9">
    <location>
        <begin position="494"/>
        <end position="517"/>
    </location>
</feature>
<dbReference type="PANTHER" id="PTHR24223">
    <property type="entry name" value="ATP-BINDING CASSETTE SUB-FAMILY C"/>
    <property type="match status" value="1"/>
</dbReference>
<dbReference type="Pfam" id="PF00005">
    <property type="entry name" value="ABC_tran"/>
    <property type="match status" value="2"/>
</dbReference>
<feature type="domain" description="ABC transporter" evidence="11">
    <location>
        <begin position="1134"/>
        <end position="1374"/>
    </location>
</feature>
<evidence type="ECO:0000256" key="2">
    <source>
        <dbReference type="ARBA" id="ARBA00009726"/>
    </source>
</evidence>
<organism evidence="13 14">
    <name type="scientific">Collybia nuda</name>
    <dbReference type="NCBI Taxonomy" id="64659"/>
    <lineage>
        <taxon>Eukaryota</taxon>
        <taxon>Fungi</taxon>
        <taxon>Dikarya</taxon>
        <taxon>Basidiomycota</taxon>
        <taxon>Agaricomycotina</taxon>
        <taxon>Agaricomycetes</taxon>
        <taxon>Agaricomycetidae</taxon>
        <taxon>Agaricales</taxon>
        <taxon>Tricholomatineae</taxon>
        <taxon>Clitocybaceae</taxon>
        <taxon>Collybia</taxon>
    </lineage>
</organism>
<dbReference type="OrthoDB" id="6500128at2759"/>
<feature type="transmembrane region" description="Helical" evidence="10">
    <location>
        <begin position="873"/>
        <end position="899"/>
    </location>
</feature>
<feature type="domain" description="ABC transporter" evidence="11">
    <location>
        <begin position="528"/>
        <end position="750"/>
    </location>
</feature>
<dbReference type="CDD" id="cd18606">
    <property type="entry name" value="ABC_6TM_YOR1_D2_like"/>
    <property type="match status" value="1"/>
</dbReference>
<dbReference type="GO" id="GO:0140359">
    <property type="term" value="F:ABC-type transporter activity"/>
    <property type="evidence" value="ECO:0007669"/>
    <property type="project" value="InterPro"/>
</dbReference>
<protein>
    <submittedName>
        <fullName evidence="13">Multidrug resistance-associated ABC transporter</fullName>
    </submittedName>
</protein>
<dbReference type="FunFam" id="1.20.1560.10:FF:000006">
    <property type="entry name" value="ATP-binding cassette, sub-family C (CFTR/MRP), member 9"/>
    <property type="match status" value="1"/>
</dbReference>
<dbReference type="Proteomes" id="UP000807353">
    <property type="component" value="Unassembled WGS sequence"/>
</dbReference>